<evidence type="ECO:0000313" key="2">
    <source>
        <dbReference type="Proteomes" id="UP000238442"/>
    </source>
</evidence>
<dbReference type="PANTHER" id="PTHR35446:SF3">
    <property type="entry name" value="CMD DOMAIN-CONTAINING PROTEIN"/>
    <property type="match status" value="1"/>
</dbReference>
<dbReference type="EMBL" id="CP027062">
    <property type="protein sequence ID" value="AVI51142.1"/>
    <property type="molecule type" value="Genomic_DNA"/>
</dbReference>
<protein>
    <submittedName>
        <fullName evidence="1">Carboxymuconolactone decarboxylase</fullName>
    </submittedName>
</protein>
<dbReference type="Gene3D" id="1.20.1290.10">
    <property type="entry name" value="AhpD-like"/>
    <property type="match status" value="1"/>
</dbReference>
<gene>
    <name evidence="1" type="ORF">C5O00_08120</name>
</gene>
<organism evidence="1 2">
    <name type="scientific">Pukyongia salina</name>
    <dbReference type="NCBI Taxonomy" id="2094025"/>
    <lineage>
        <taxon>Bacteria</taxon>
        <taxon>Pseudomonadati</taxon>
        <taxon>Bacteroidota</taxon>
        <taxon>Flavobacteriia</taxon>
        <taxon>Flavobacteriales</taxon>
        <taxon>Flavobacteriaceae</taxon>
        <taxon>Pukyongia</taxon>
    </lineage>
</organism>
<dbReference type="InterPro" id="IPR029032">
    <property type="entry name" value="AhpD-like"/>
</dbReference>
<dbReference type="OrthoDB" id="9808310at2"/>
<dbReference type="AlphaFoldDB" id="A0A2S0HWV7"/>
<sequence length="187" mass="20927">MSTIEANTPLKIHTIETAPEESKALLEKSKKAFGYIPNLHAALAGAPGLLEAYQNIHQLFVNSSFNNDELTVVWQSINVEHQCHYCVPAHTAIAKAMKVDDAITDALRNKTELPSSKLEVLRDTTLSVVRNRGNISKDEIQVFYDAGFTQRQLLEIILGIAQKTISNYTNHIAETPMDKAFEKYAWD</sequence>
<evidence type="ECO:0000313" key="1">
    <source>
        <dbReference type="EMBL" id="AVI51142.1"/>
    </source>
</evidence>
<dbReference type="Proteomes" id="UP000238442">
    <property type="component" value="Chromosome"/>
</dbReference>
<dbReference type="KEGG" id="aue:C5O00_08120"/>
<name>A0A2S0HWV7_9FLAO</name>
<proteinExistence type="predicted"/>
<keyword evidence="2" id="KW-1185">Reference proteome</keyword>
<dbReference type="RefSeq" id="WP_105216383.1">
    <property type="nucleotide sequence ID" value="NZ_CP027062.1"/>
</dbReference>
<reference evidence="1 2" key="1">
    <citation type="submission" date="2018-02" db="EMBL/GenBank/DDBJ databases">
        <title>Genomic analysis of the strain RR4-38 isolated from a seawater recirculating aquaculture system.</title>
        <authorList>
            <person name="Kim Y.-S."/>
            <person name="Jang Y.H."/>
            <person name="Kim K.-H."/>
        </authorList>
    </citation>
    <scope>NUCLEOTIDE SEQUENCE [LARGE SCALE GENOMIC DNA]</scope>
    <source>
        <strain evidence="1 2">RR4-38</strain>
    </source>
</reference>
<dbReference type="PANTHER" id="PTHR35446">
    <property type="entry name" value="SI:CH211-175M2.5"/>
    <property type="match status" value="1"/>
</dbReference>
<dbReference type="SUPFAM" id="SSF69118">
    <property type="entry name" value="AhpD-like"/>
    <property type="match status" value="1"/>
</dbReference>
<accession>A0A2S0HWV7</accession>